<feature type="compositionally biased region" description="Low complexity" evidence="1">
    <location>
        <begin position="359"/>
        <end position="375"/>
    </location>
</feature>
<feature type="region of interest" description="Disordered" evidence="1">
    <location>
        <begin position="350"/>
        <end position="376"/>
    </location>
</feature>
<dbReference type="SUPFAM" id="SSF54928">
    <property type="entry name" value="RNA-binding domain, RBD"/>
    <property type="match status" value="1"/>
</dbReference>
<keyword evidence="3" id="KW-1185">Reference proteome</keyword>
<sequence>MRPTTWLNNTRPGSSRAARDANSSNGMNPARLPPQFEFNQSYYGVNEYSGFPSPHQMFHPALHRSYSAPDHGNPLAHLHAHGGHYAHLDLYNRPVTPHAPLPLSLGGQYGLRPDAIPFNPTSPVVTPSPLPASPAPPTYHPLCYDECDDDCPFADPYLRGWLERKAKAKESKTPSTSPPATKNDETHEKYSPHKILGAGKSTDHPLPPGWLERRVKAKKSQQQTSNTSRASPPGLTSDQIHRENPHPMGSRGGQMLTSQGTRNAADGQNVAISRSSTPALRGQRSSTPGIRAQNMSTSQHIFPSTNSHHAFPKPDSSTASARPPKWLLQSFNGGSSDHLEQIHQAVNRAENAQKKLDASDSPCSSSNNSQQSSWSLEDVADDIQPEDSCSLFISDLPNNVTLSKLLGSIRGYDRVRYSKVIGSAALIVFFERNAAQKLAREGHLTVDGVQAEVCLAKKRIAQSTLPRNVSRVLRITGFIGGISIAFLKDFLQMKNIKYELDKVVRPPSGTPGNMTTLEWHFASHSQAATVMETIMSEPPFRRRRVDVRYGIDPCAGIPREE</sequence>
<accession>A0AA40AX83</accession>
<comment type="caution">
    <text evidence="2">The sequence shown here is derived from an EMBL/GenBank/DDBJ whole genome shotgun (WGS) entry which is preliminary data.</text>
</comment>
<gene>
    <name evidence="2" type="ORF">B0T21DRAFT_316117</name>
</gene>
<dbReference type="EMBL" id="JAUKTV010000011">
    <property type="protein sequence ID" value="KAK0723630.1"/>
    <property type="molecule type" value="Genomic_DNA"/>
</dbReference>
<dbReference type="Proteomes" id="UP001172159">
    <property type="component" value="Unassembled WGS sequence"/>
</dbReference>
<dbReference type="AlphaFoldDB" id="A0AA40AX83"/>
<evidence type="ECO:0008006" key="4">
    <source>
        <dbReference type="Google" id="ProtNLM"/>
    </source>
</evidence>
<evidence type="ECO:0000313" key="2">
    <source>
        <dbReference type="EMBL" id="KAK0723630.1"/>
    </source>
</evidence>
<feature type="compositionally biased region" description="Basic and acidic residues" evidence="1">
    <location>
        <begin position="182"/>
        <end position="191"/>
    </location>
</feature>
<evidence type="ECO:0000313" key="3">
    <source>
        <dbReference type="Proteomes" id="UP001172159"/>
    </source>
</evidence>
<evidence type="ECO:0000256" key="1">
    <source>
        <dbReference type="SAM" id="MobiDB-lite"/>
    </source>
</evidence>
<proteinExistence type="predicted"/>
<feature type="compositionally biased region" description="Polar residues" evidence="1">
    <location>
        <begin position="270"/>
        <end position="308"/>
    </location>
</feature>
<feature type="compositionally biased region" description="Polar residues" evidence="1">
    <location>
        <begin position="220"/>
        <end position="238"/>
    </location>
</feature>
<reference evidence="2" key="1">
    <citation type="submission" date="2023-06" db="EMBL/GenBank/DDBJ databases">
        <title>Genome-scale phylogeny and comparative genomics of the fungal order Sordariales.</title>
        <authorList>
            <consortium name="Lawrence Berkeley National Laboratory"/>
            <person name="Hensen N."/>
            <person name="Bonometti L."/>
            <person name="Westerberg I."/>
            <person name="Brannstrom I.O."/>
            <person name="Guillou S."/>
            <person name="Cros-Aarteil S."/>
            <person name="Calhoun S."/>
            <person name="Haridas S."/>
            <person name="Kuo A."/>
            <person name="Mondo S."/>
            <person name="Pangilinan J."/>
            <person name="Riley R."/>
            <person name="Labutti K."/>
            <person name="Andreopoulos B."/>
            <person name="Lipzen A."/>
            <person name="Chen C."/>
            <person name="Yanf M."/>
            <person name="Daum C."/>
            <person name="Ng V."/>
            <person name="Clum A."/>
            <person name="Steindorff A."/>
            <person name="Ohm R."/>
            <person name="Martin F."/>
            <person name="Silar P."/>
            <person name="Natvig D."/>
            <person name="Lalanne C."/>
            <person name="Gautier V."/>
            <person name="Ament-Velasquez S.L."/>
            <person name="Kruys A."/>
            <person name="Hutchinson M.I."/>
            <person name="Powell A.J."/>
            <person name="Barry K."/>
            <person name="Miller A.N."/>
            <person name="Grigoriev I.V."/>
            <person name="Debuchy R."/>
            <person name="Gladieux P."/>
            <person name="Thoren M.H."/>
            <person name="Johannesson H."/>
        </authorList>
    </citation>
    <scope>NUCLEOTIDE SEQUENCE</scope>
    <source>
        <strain evidence="2">CBS 540.89</strain>
    </source>
</reference>
<feature type="region of interest" description="Disordered" evidence="1">
    <location>
        <begin position="166"/>
        <end position="334"/>
    </location>
</feature>
<dbReference type="InterPro" id="IPR035979">
    <property type="entry name" value="RBD_domain_sf"/>
</dbReference>
<feature type="compositionally biased region" description="Polar residues" evidence="1">
    <location>
        <begin position="1"/>
        <end position="13"/>
    </location>
</feature>
<protein>
    <recommendedName>
        <fullName evidence="4">RRM domain-containing protein</fullName>
    </recommendedName>
</protein>
<feature type="compositionally biased region" description="Low complexity" evidence="1">
    <location>
        <begin position="14"/>
        <end position="25"/>
    </location>
</feature>
<name>A0AA40AX83_9PEZI</name>
<organism evidence="2 3">
    <name type="scientific">Apiosordaria backusii</name>
    <dbReference type="NCBI Taxonomy" id="314023"/>
    <lineage>
        <taxon>Eukaryota</taxon>
        <taxon>Fungi</taxon>
        <taxon>Dikarya</taxon>
        <taxon>Ascomycota</taxon>
        <taxon>Pezizomycotina</taxon>
        <taxon>Sordariomycetes</taxon>
        <taxon>Sordariomycetidae</taxon>
        <taxon>Sordariales</taxon>
        <taxon>Lasiosphaeriaceae</taxon>
        <taxon>Apiosordaria</taxon>
    </lineage>
</organism>
<dbReference type="GO" id="GO:0003676">
    <property type="term" value="F:nucleic acid binding"/>
    <property type="evidence" value="ECO:0007669"/>
    <property type="project" value="InterPro"/>
</dbReference>
<feature type="region of interest" description="Disordered" evidence="1">
    <location>
        <begin position="1"/>
        <end position="31"/>
    </location>
</feature>